<feature type="domain" description="DUF438" evidence="2">
    <location>
        <begin position="111"/>
        <end position="173"/>
    </location>
</feature>
<reference evidence="4 5" key="1">
    <citation type="submission" date="2012-03" db="EMBL/GenBank/DDBJ databases">
        <authorList>
            <person name="Durkin A.S."/>
            <person name="McCorrison J."/>
            <person name="Torralba M."/>
            <person name="Gillis M."/>
            <person name="Methe B."/>
            <person name="Sutton G."/>
            <person name="Nelson K.E."/>
        </authorList>
    </citation>
    <scope>NUCLEOTIDE SEQUENCE [LARGE SCALE GENOMIC DNA]</scope>
    <source>
        <strain evidence="4 5">F0468</strain>
    </source>
</reference>
<evidence type="ECO:0000259" key="1">
    <source>
        <dbReference type="Pfam" id="PF01814"/>
    </source>
</evidence>
<dbReference type="Pfam" id="PF01814">
    <property type="entry name" value="Hemerythrin"/>
    <property type="match status" value="1"/>
</dbReference>
<dbReference type="InterPro" id="IPR015077">
    <property type="entry name" value="DUF1858"/>
</dbReference>
<dbReference type="InterPro" id="IPR038062">
    <property type="entry name" value="ScdA-like_N_sf"/>
</dbReference>
<gene>
    <name evidence="4" type="ORF">HMPREF9970_0374</name>
</gene>
<name>I0R7J2_9FIRM</name>
<dbReference type="PATRIC" id="fig|1095750.3.peg.1571"/>
<proteinExistence type="predicted"/>
<dbReference type="Gene3D" id="1.20.120.520">
    <property type="entry name" value="nmb1532 protein domain like"/>
    <property type="match status" value="1"/>
</dbReference>
<dbReference type="Pfam" id="PF04282">
    <property type="entry name" value="DUF438"/>
    <property type="match status" value="1"/>
</dbReference>
<evidence type="ECO:0000313" key="5">
    <source>
        <dbReference type="Proteomes" id="UP000005039"/>
    </source>
</evidence>
<dbReference type="PANTHER" id="PTHR39966">
    <property type="entry name" value="BLL2471 PROTEIN-RELATED"/>
    <property type="match status" value="1"/>
</dbReference>
<dbReference type="InterPro" id="IPR012312">
    <property type="entry name" value="Hemerythrin-like"/>
</dbReference>
<dbReference type="Proteomes" id="UP000005039">
    <property type="component" value="Unassembled WGS sequence"/>
</dbReference>
<feature type="domain" description="Hemerythrin-like" evidence="1">
    <location>
        <begin position="205"/>
        <end position="321"/>
    </location>
</feature>
<dbReference type="SUPFAM" id="SSF140683">
    <property type="entry name" value="SP0561-like"/>
    <property type="match status" value="1"/>
</dbReference>
<dbReference type="Pfam" id="PF08984">
    <property type="entry name" value="DUF1858"/>
    <property type="match status" value="1"/>
</dbReference>
<sequence>MGKKENDMSKILDLNKPVFELAKEYPDFVDIFASLGFADIKNPAMLNSMGRIITINKGSEMKGIPLEKIKEVFKEHGYEIAEDKKKIVNDNLTDDSEEAESKEEISNTEQIKQYLIRLSRGESLESVQRDFKEKFESVDPSEIMKAEQSLMESGVPYQEVQKLCDVHSALFHGLTSGEVESDEIANTMSMAEGVDTSKLIEIEGHPLSTFTRENRNLEKYLKEFSEKLDKNDVDRELLSKIRELSTHYAKKGDLLYPLLKTKYDISGPSTVMWSVDDEIRDELSRLAADNNVDEKWMADMKAVISRAKEMIYKEDNILFPICALNFTGEDWINIYIDSKGYENCLDVIPEKFDSAEHLTREFDDIDGEIVLPGGHFTKEQLIALLDTIPLEITFVDGNDINRFFNDNGLPKAFKRPLMAIDRDVYSCHPPKIEPMVREIITMFKKGIQDEVAIWVKKNGKDMLVKYMAVRDKNKKYLGTMEIVQDMDFARKHFEEEE</sequence>
<dbReference type="eggNOG" id="COG2461">
    <property type="taxonomic scope" value="Bacteria"/>
</dbReference>
<dbReference type="InterPro" id="IPR007380">
    <property type="entry name" value="DUF438"/>
</dbReference>
<dbReference type="Gene3D" id="1.10.3910.10">
    <property type="entry name" value="SP0561-like"/>
    <property type="match status" value="1"/>
</dbReference>
<dbReference type="PANTHER" id="PTHR39966:SF3">
    <property type="entry name" value="DUF438 DOMAIN-CONTAINING PROTEIN"/>
    <property type="match status" value="1"/>
</dbReference>
<dbReference type="EMBL" id="AJGH01000072">
    <property type="protein sequence ID" value="EIC95650.1"/>
    <property type="molecule type" value="Genomic_DNA"/>
</dbReference>
<organism evidence="4 5">
    <name type="scientific">Lachnoanaerobaculum saburreum F0468</name>
    <dbReference type="NCBI Taxonomy" id="1095750"/>
    <lineage>
        <taxon>Bacteria</taxon>
        <taxon>Bacillati</taxon>
        <taxon>Bacillota</taxon>
        <taxon>Clostridia</taxon>
        <taxon>Lachnospirales</taxon>
        <taxon>Lachnospiraceae</taxon>
        <taxon>Lachnoanaerobaculum</taxon>
    </lineage>
</organism>
<dbReference type="Pfam" id="PF13596">
    <property type="entry name" value="PAS_10"/>
    <property type="match status" value="1"/>
</dbReference>
<accession>I0R7J2</accession>
<evidence type="ECO:0000313" key="4">
    <source>
        <dbReference type="EMBL" id="EIC95650.1"/>
    </source>
</evidence>
<comment type="caution">
    <text evidence="4">The sequence shown here is derived from an EMBL/GenBank/DDBJ whole genome shotgun (WGS) entry which is preliminary data.</text>
</comment>
<dbReference type="GO" id="GO:0005886">
    <property type="term" value="C:plasma membrane"/>
    <property type="evidence" value="ECO:0007669"/>
    <property type="project" value="TreeGrafter"/>
</dbReference>
<evidence type="ECO:0000259" key="2">
    <source>
        <dbReference type="Pfam" id="PF04282"/>
    </source>
</evidence>
<feature type="domain" description="DUF1858" evidence="3">
    <location>
        <begin position="13"/>
        <end position="69"/>
    </location>
</feature>
<dbReference type="AlphaFoldDB" id="I0R7J2"/>
<protein>
    <submittedName>
        <fullName evidence="4">PF08984 domain / PF04282 family / hemerythrin HHE cation-binding domain / PAS domain multi-domain protein</fullName>
    </submittedName>
</protein>
<evidence type="ECO:0000259" key="3">
    <source>
        <dbReference type="Pfam" id="PF08984"/>
    </source>
</evidence>
<keyword evidence="5" id="KW-1185">Reference proteome</keyword>